<sequence>MRRFSVKVRTETEFHSFIAVGSSSADVHKAAEDRFGGLSCIVVIPL</sequence>
<proteinExistence type="predicted"/>
<name>A0A239LDE6_9BURK</name>
<gene>
    <name evidence="1" type="ORF">SAMN06265795_12221</name>
</gene>
<accession>A0A239LDE6</accession>
<evidence type="ECO:0000313" key="2">
    <source>
        <dbReference type="Proteomes" id="UP000198284"/>
    </source>
</evidence>
<dbReference type="AlphaFoldDB" id="A0A239LDE6"/>
<protein>
    <submittedName>
        <fullName evidence="1">Uncharacterized protein</fullName>
    </submittedName>
</protein>
<dbReference type="RefSeq" id="WP_176442597.1">
    <property type="nucleotide sequence ID" value="NZ_FZOT01000022.1"/>
</dbReference>
<dbReference type="EMBL" id="FZOT01000022">
    <property type="protein sequence ID" value="SNT28666.1"/>
    <property type="molecule type" value="Genomic_DNA"/>
</dbReference>
<reference evidence="1 2" key="1">
    <citation type="submission" date="2017-06" db="EMBL/GenBank/DDBJ databases">
        <authorList>
            <person name="Kim H.J."/>
            <person name="Triplett B.A."/>
        </authorList>
    </citation>
    <scope>NUCLEOTIDE SEQUENCE [LARGE SCALE GENOMIC DNA]</scope>
    <source>
        <strain evidence="1 2">U15</strain>
    </source>
</reference>
<dbReference type="Proteomes" id="UP000198284">
    <property type="component" value="Unassembled WGS sequence"/>
</dbReference>
<evidence type="ECO:0000313" key="1">
    <source>
        <dbReference type="EMBL" id="SNT28666.1"/>
    </source>
</evidence>
<keyword evidence="2" id="KW-1185">Reference proteome</keyword>
<organism evidence="1 2">
    <name type="scientific">Noviherbaspirillum humi</name>
    <dbReference type="NCBI Taxonomy" id="1688639"/>
    <lineage>
        <taxon>Bacteria</taxon>
        <taxon>Pseudomonadati</taxon>
        <taxon>Pseudomonadota</taxon>
        <taxon>Betaproteobacteria</taxon>
        <taxon>Burkholderiales</taxon>
        <taxon>Oxalobacteraceae</taxon>
        <taxon>Noviherbaspirillum</taxon>
    </lineage>
</organism>